<comment type="caution">
    <text evidence="2">The sequence shown here is derived from an EMBL/GenBank/DDBJ whole genome shotgun (WGS) entry which is preliminary data.</text>
</comment>
<reference evidence="2 3" key="1">
    <citation type="submission" date="2014-02" db="EMBL/GenBank/DDBJ databases">
        <authorList>
            <person name="Sears C."/>
            <person name="Carroll K."/>
            <person name="Sack B.R."/>
            <person name="Qadri F."/>
            <person name="Myers L.L."/>
            <person name="Chung G.-T."/>
            <person name="Escheverria P."/>
            <person name="Fraser C.M."/>
            <person name="Sadzewicz L."/>
            <person name="Shefchek K.A."/>
            <person name="Tallon L."/>
            <person name="Das S.P."/>
            <person name="Daugherty S."/>
            <person name="Mongodin E.F."/>
        </authorList>
    </citation>
    <scope>NUCLEOTIDE SEQUENCE [LARGE SCALE GENOMIC DNA]</scope>
    <source>
        <strain evidence="3">3988T(B)14</strain>
    </source>
</reference>
<accession>A0A015TRI7</accession>
<dbReference type="Pfam" id="PF14900">
    <property type="entry name" value="DUF4493"/>
    <property type="match status" value="1"/>
</dbReference>
<organism evidence="2 3">
    <name type="scientific">Bacteroides fragilis str. 3988T(B)14</name>
    <dbReference type="NCBI Taxonomy" id="1339315"/>
    <lineage>
        <taxon>Bacteria</taxon>
        <taxon>Pseudomonadati</taxon>
        <taxon>Bacteroidota</taxon>
        <taxon>Bacteroidia</taxon>
        <taxon>Bacteroidales</taxon>
        <taxon>Bacteroidaceae</taxon>
        <taxon>Bacteroides</taxon>
    </lineage>
</organism>
<dbReference type="PROSITE" id="PS51257">
    <property type="entry name" value="PROKAR_LIPOPROTEIN"/>
    <property type="match status" value="1"/>
</dbReference>
<name>A0A015TRI7_BACFG</name>
<feature type="chain" id="PRO_5001476760" evidence="1">
    <location>
        <begin position="22"/>
        <end position="225"/>
    </location>
</feature>
<proteinExistence type="predicted"/>
<keyword evidence="1" id="KW-0732">Signal</keyword>
<feature type="signal peptide" evidence="1">
    <location>
        <begin position="1"/>
        <end position="21"/>
    </location>
</feature>
<dbReference type="AlphaFoldDB" id="A0A015TRI7"/>
<gene>
    <name evidence="2" type="ORF">M124_3060</name>
</gene>
<dbReference type="RefSeq" id="WP_022347874.1">
    <property type="nucleotide sequence ID" value="NZ_JGCY01000371.1"/>
</dbReference>
<protein>
    <submittedName>
        <fullName evidence="2">Putative exported protein</fullName>
    </submittedName>
</protein>
<dbReference type="Proteomes" id="UP000020529">
    <property type="component" value="Unassembled WGS sequence"/>
</dbReference>
<evidence type="ECO:0000313" key="3">
    <source>
        <dbReference type="Proteomes" id="UP000020529"/>
    </source>
</evidence>
<dbReference type="PATRIC" id="fig|1339315.3.peg.3733"/>
<sequence length="225" mass="24255">MKTYIYLFLLLLATASCSEQTAPDHSVGYLRVENIILSCDTETLPITRAVDAGLKLEIWQGSECVRSYDPGAAELSKRIVLPVGEYTLKAFTPDQTEAPDNESGTPIYSVDYPFAIVSEDVTLISVKAPQINIGVGVEYSDEFMANFTDFSVTVSSPAGRQASLAGNVTDLLYFNVPTGGTHLSYTLTATNADGETMTSEARSILQESGAELTSGNYKVRIGLVQ</sequence>
<evidence type="ECO:0000313" key="2">
    <source>
        <dbReference type="EMBL" id="EXY73231.1"/>
    </source>
</evidence>
<dbReference type="InterPro" id="IPR027840">
    <property type="entry name" value="DUF4493"/>
</dbReference>
<evidence type="ECO:0000256" key="1">
    <source>
        <dbReference type="SAM" id="SignalP"/>
    </source>
</evidence>
<dbReference type="EMBL" id="JGCY01000371">
    <property type="protein sequence ID" value="EXY73231.1"/>
    <property type="molecule type" value="Genomic_DNA"/>
</dbReference>